<comment type="subcellular location">
    <subcellularLocation>
        <location evidence="1">Membrane</location>
        <topology evidence="1">Multi-pass membrane protein</topology>
    </subcellularLocation>
</comment>
<evidence type="ECO:0000256" key="5">
    <source>
        <dbReference type="ARBA" id="ARBA00023136"/>
    </source>
</evidence>
<keyword evidence="4" id="KW-1133">Transmembrane helix</keyword>
<dbReference type="Pfam" id="PF00990">
    <property type="entry name" value="GGDEF"/>
    <property type="match status" value="1"/>
</dbReference>
<dbReference type="PANTHER" id="PTHR45138:SF9">
    <property type="entry name" value="DIGUANYLATE CYCLASE DGCM-RELATED"/>
    <property type="match status" value="1"/>
</dbReference>
<evidence type="ECO:0000256" key="4">
    <source>
        <dbReference type="ARBA" id="ARBA00022989"/>
    </source>
</evidence>
<dbReference type="Gene3D" id="3.30.70.270">
    <property type="match status" value="1"/>
</dbReference>
<reference evidence="8" key="1">
    <citation type="journal article" date="2014" name="Int. J. Syst. Evol. Microbiol.">
        <title>Complete genome of a new Firmicutes species belonging to the dominant human colonic microbiota ('Ruminococcus bicirculans') reveals two chromosomes and a selective capacity to utilize plant glucans.</title>
        <authorList>
            <consortium name="NISC Comparative Sequencing Program"/>
            <person name="Wegmann U."/>
            <person name="Louis P."/>
            <person name="Goesmann A."/>
            <person name="Henrissat B."/>
            <person name="Duncan S.H."/>
            <person name="Flint H.J."/>
        </authorList>
    </citation>
    <scope>NUCLEOTIDE SEQUENCE</scope>
    <source>
        <strain evidence="8">NBRC 102424</strain>
    </source>
</reference>
<dbReference type="PANTHER" id="PTHR45138">
    <property type="entry name" value="REGULATORY COMPONENTS OF SENSORY TRANSDUCTION SYSTEM"/>
    <property type="match status" value="1"/>
</dbReference>
<dbReference type="SUPFAM" id="SSF55073">
    <property type="entry name" value="Nucleotide cyclase"/>
    <property type="match status" value="1"/>
</dbReference>
<gene>
    <name evidence="8" type="ORF">GCM10007891_14680</name>
</gene>
<proteinExistence type="predicted"/>
<dbReference type="Pfam" id="PF13675">
    <property type="entry name" value="PilJ"/>
    <property type="match status" value="1"/>
</dbReference>
<sequence>MMADKTRSSLHTLITKRYMLAVTLIALLSSFAAYTLKSALSDVDNTAYIVNISGSQRMLSQHIALDIHRLYQQRFVMNTEQTETENLLTQHIDTMKSANHQLASGQLNNGHQLELSPTIRDIYFGDIDLYDRVNFYLKIATQILDTTSEEPFLQLMSEIDSSSENLLIDLDKAVNQYQREGDERLEIIQRLEVGVWLVTLLTLMLEVIFIFSPMAKEVIKSRDAEQRLLNSLEDQVELRTYKLEAANKKLQELASKDPLTNLNNRLTLEVDIETLIKGFYSHQCPFAIALIDIDFFKRINDEYGHLAGDHVLKEFAEILQSQGRNTDKVYRVGGEEFVLLLNRVPCERTEEMMLELIDKTRSHQFNFEGQQFTVTISMGLYHTDLFPVANLRDLFFVTDKALYESKANGRDRLTLATRM</sequence>
<evidence type="ECO:0000256" key="2">
    <source>
        <dbReference type="ARBA" id="ARBA00012528"/>
    </source>
</evidence>
<evidence type="ECO:0000256" key="1">
    <source>
        <dbReference type="ARBA" id="ARBA00004141"/>
    </source>
</evidence>
<dbReference type="EMBL" id="BSND01000005">
    <property type="protein sequence ID" value="GLP99614.1"/>
    <property type="molecule type" value="Genomic_DNA"/>
</dbReference>
<dbReference type="NCBIfam" id="TIGR00254">
    <property type="entry name" value="GGDEF"/>
    <property type="match status" value="1"/>
</dbReference>
<dbReference type="InterPro" id="IPR029787">
    <property type="entry name" value="Nucleotide_cyclase"/>
</dbReference>
<evidence type="ECO:0000256" key="6">
    <source>
        <dbReference type="ARBA" id="ARBA00034247"/>
    </source>
</evidence>
<evidence type="ECO:0000313" key="9">
    <source>
        <dbReference type="Proteomes" id="UP001161423"/>
    </source>
</evidence>
<dbReference type="CDD" id="cd01949">
    <property type="entry name" value="GGDEF"/>
    <property type="match status" value="1"/>
</dbReference>
<protein>
    <recommendedName>
        <fullName evidence="2">diguanylate cyclase</fullName>
        <ecNumber evidence="2">2.7.7.65</ecNumber>
    </recommendedName>
</protein>
<name>A0ABQ5TTX0_9GAMM</name>
<accession>A0ABQ5TTX0</accession>
<dbReference type="InterPro" id="IPR043128">
    <property type="entry name" value="Rev_trsase/Diguanyl_cyclase"/>
</dbReference>
<keyword evidence="3" id="KW-0812">Transmembrane</keyword>
<keyword evidence="9" id="KW-1185">Reference proteome</keyword>
<feature type="domain" description="GGDEF" evidence="7">
    <location>
        <begin position="284"/>
        <end position="418"/>
    </location>
</feature>
<evidence type="ECO:0000259" key="7">
    <source>
        <dbReference type="PROSITE" id="PS50887"/>
    </source>
</evidence>
<dbReference type="SMART" id="SM00267">
    <property type="entry name" value="GGDEF"/>
    <property type="match status" value="1"/>
</dbReference>
<evidence type="ECO:0000256" key="3">
    <source>
        <dbReference type="ARBA" id="ARBA00022692"/>
    </source>
</evidence>
<dbReference type="InterPro" id="IPR050469">
    <property type="entry name" value="Diguanylate_Cyclase"/>
</dbReference>
<evidence type="ECO:0000313" key="8">
    <source>
        <dbReference type="EMBL" id="GLP99614.1"/>
    </source>
</evidence>
<keyword evidence="5" id="KW-0472">Membrane</keyword>
<dbReference type="Proteomes" id="UP001161423">
    <property type="component" value="Unassembled WGS sequence"/>
</dbReference>
<dbReference type="InterPro" id="IPR000160">
    <property type="entry name" value="GGDEF_dom"/>
</dbReference>
<organism evidence="8 9">
    <name type="scientific">Methylophaga thalassica</name>
    <dbReference type="NCBI Taxonomy" id="40223"/>
    <lineage>
        <taxon>Bacteria</taxon>
        <taxon>Pseudomonadati</taxon>
        <taxon>Pseudomonadota</taxon>
        <taxon>Gammaproteobacteria</taxon>
        <taxon>Thiotrichales</taxon>
        <taxon>Piscirickettsiaceae</taxon>
        <taxon>Methylophaga</taxon>
    </lineage>
</organism>
<dbReference type="RefSeq" id="WP_284722933.1">
    <property type="nucleotide sequence ID" value="NZ_BSND01000005.1"/>
</dbReference>
<comment type="caution">
    <text evidence="8">The sequence shown here is derived from an EMBL/GenBank/DDBJ whole genome shotgun (WGS) entry which is preliminary data.</text>
</comment>
<dbReference type="PROSITE" id="PS50887">
    <property type="entry name" value="GGDEF"/>
    <property type="match status" value="1"/>
</dbReference>
<dbReference type="EC" id="2.7.7.65" evidence="2"/>
<dbReference type="InterPro" id="IPR029095">
    <property type="entry name" value="NarX-like_N"/>
</dbReference>
<reference evidence="8" key="2">
    <citation type="submission" date="2023-01" db="EMBL/GenBank/DDBJ databases">
        <title>Draft genome sequence of Methylophaga thalassica strain NBRC 102424.</title>
        <authorList>
            <person name="Sun Q."/>
            <person name="Mori K."/>
        </authorList>
    </citation>
    <scope>NUCLEOTIDE SEQUENCE</scope>
    <source>
        <strain evidence="8">NBRC 102424</strain>
    </source>
</reference>
<comment type="catalytic activity">
    <reaction evidence="6">
        <text>2 GTP = 3',3'-c-di-GMP + 2 diphosphate</text>
        <dbReference type="Rhea" id="RHEA:24898"/>
        <dbReference type="ChEBI" id="CHEBI:33019"/>
        <dbReference type="ChEBI" id="CHEBI:37565"/>
        <dbReference type="ChEBI" id="CHEBI:58805"/>
        <dbReference type="EC" id="2.7.7.65"/>
    </reaction>
</comment>